<keyword evidence="3" id="KW-0238">DNA-binding</keyword>
<reference evidence="7" key="1">
    <citation type="journal article" date="2014" name="Genome Announc.">
        <title>Draft genome sequence of Weissella oryzae SG25T, isolated from fermented rice grains.</title>
        <authorList>
            <person name="Tanizawa Y."/>
            <person name="Fujisawa T."/>
            <person name="Mochizuki T."/>
            <person name="Kaminuma E."/>
            <person name="Suzuki Y."/>
            <person name="Nakamura Y."/>
            <person name="Tohno M."/>
        </authorList>
    </citation>
    <scope>NUCLEOTIDE SEQUENCE [LARGE SCALE GENOMIC DNA]</scope>
    <source>
        <strain evidence="7">DSM 25784 / JCM 18191 / LMG 30913 / SG25</strain>
    </source>
</reference>
<feature type="domain" description="HTH merR-type" evidence="5">
    <location>
        <begin position="12"/>
        <end position="80"/>
    </location>
</feature>
<dbReference type="InterPro" id="IPR009061">
    <property type="entry name" value="DNA-bd_dom_put_sf"/>
</dbReference>
<dbReference type="Gene3D" id="1.10.1660.10">
    <property type="match status" value="1"/>
</dbReference>
<keyword evidence="1" id="KW-0678">Repressor</keyword>
<dbReference type="SMART" id="SM00422">
    <property type="entry name" value="HTH_MERR"/>
    <property type="match status" value="1"/>
</dbReference>
<dbReference type="eggNOG" id="COG0789">
    <property type="taxonomic scope" value="Bacteria"/>
</dbReference>
<accession>A0A069D2W0</accession>
<dbReference type="STRING" id="1329250.WOSG25_140440"/>
<proteinExistence type="predicted"/>
<evidence type="ECO:0000256" key="2">
    <source>
        <dbReference type="ARBA" id="ARBA00023015"/>
    </source>
</evidence>
<keyword evidence="7" id="KW-1185">Reference proteome</keyword>
<dbReference type="InterPro" id="IPR000551">
    <property type="entry name" value="MerR-type_HTH_dom"/>
</dbReference>
<dbReference type="PANTHER" id="PTHR30204">
    <property type="entry name" value="REDOX-CYCLING DRUG-SENSING TRANSCRIPTIONAL ACTIVATOR SOXR"/>
    <property type="match status" value="1"/>
</dbReference>
<dbReference type="CDD" id="cd01105">
    <property type="entry name" value="HTH_GlnR-like"/>
    <property type="match status" value="1"/>
</dbReference>
<name>A0A069D2W0_WEIOS</name>
<dbReference type="AlphaFoldDB" id="A0A069D2W0"/>
<dbReference type="RefSeq" id="WP_027699678.1">
    <property type="nucleotide sequence ID" value="NZ_DF820497.1"/>
</dbReference>
<dbReference type="InterPro" id="IPR047057">
    <property type="entry name" value="MerR_fam"/>
</dbReference>
<sequence>MVERELRREMAVLPIGVVRELTGLSDRQIRYYDQQKLITPQRGNGKQRRYSLKDVDRLFEIADYLDLGYSIADIHEMDQKKAATERQNGDAAMRRAFADELMRIGRFNNHNSFRQ</sequence>
<evidence type="ECO:0000256" key="3">
    <source>
        <dbReference type="ARBA" id="ARBA00023125"/>
    </source>
</evidence>
<dbReference type="OrthoDB" id="9806513at2"/>
<evidence type="ECO:0000256" key="1">
    <source>
        <dbReference type="ARBA" id="ARBA00022491"/>
    </source>
</evidence>
<keyword evidence="2" id="KW-0805">Transcription regulation</keyword>
<gene>
    <name evidence="6" type="primary">glnR</name>
    <name evidence="6" type="ORF">WOSG25_140440</name>
</gene>
<dbReference type="Pfam" id="PF13411">
    <property type="entry name" value="MerR_1"/>
    <property type="match status" value="1"/>
</dbReference>
<dbReference type="GO" id="GO:0003677">
    <property type="term" value="F:DNA binding"/>
    <property type="evidence" value="ECO:0007669"/>
    <property type="project" value="UniProtKB-KW"/>
</dbReference>
<dbReference type="SUPFAM" id="SSF46955">
    <property type="entry name" value="Putative DNA-binding domain"/>
    <property type="match status" value="1"/>
</dbReference>
<dbReference type="PANTHER" id="PTHR30204:SF65">
    <property type="entry name" value="HTH-TYPE TRANSCRIPTIONAL REGULATOR TNRA"/>
    <property type="match status" value="1"/>
</dbReference>
<protein>
    <submittedName>
        <fullName evidence="6">Glutamine synthetase repressor</fullName>
    </submittedName>
</protein>
<evidence type="ECO:0000256" key="4">
    <source>
        <dbReference type="ARBA" id="ARBA00023163"/>
    </source>
</evidence>
<keyword evidence="4" id="KW-0804">Transcription</keyword>
<evidence type="ECO:0000259" key="5">
    <source>
        <dbReference type="PROSITE" id="PS50937"/>
    </source>
</evidence>
<dbReference type="EMBL" id="DF820497">
    <property type="protein sequence ID" value="GAK31741.1"/>
    <property type="molecule type" value="Genomic_DNA"/>
</dbReference>
<dbReference type="PROSITE" id="PS50937">
    <property type="entry name" value="HTH_MERR_2"/>
    <property type="match status" value="1"/>
</dbReference>
<organism evidence="6 7">
    <name type="scientific">Weissella oryzae (strain DSM 25784 / JCM 18191 / LMG 30913 / SG25)</name>
    <dbReference type="NCBI Taxonomy" id="1329250"/>
    <lineage>
        <taxon>Bacteria</taxon>
        <taxon>Bacillati</taxon>
        <taxon>Bacillota</taxon>
        <taxon>Bacilli</taxon>
        <taxon>Lactobacillales</taxon>
        <taxon>Lactobacillaceae</taxon>
        <taxon>Weissella</taxon>
    </lineage>
</organism>
<evidence type="ECO:0000313" key="7">
    <source>
        <dbReference type="Proteomes" id="UP000030643"/>
    </source>
</evidence>
<dbReference type="GO" id="GO:0003700">
    <property type="term" value="F:DNA-binding transcription factor activity"/>
    <property type="evidence" value="ECO:0007669"/>
    <property type="project" value="InterPro"/>
</dbReference>
<dbReference type="Proteomes" id="UP000030643">
    <property type="component" value="Unassembled WGS sequence"/>
</dbReference>
<evidence type="ECO:0000313" key="6">
    <source>
        <dbReference type="EMBL" id="GAK31741.1"/>
    </source>
</evidence>